<gene>
    <name evidence="5" type="ORF">MCOR_18310</name>
</gene>
<name>A0A6J8BEX0_MYTCO</name>
<feature type="transmembrane region" description="Helical" evidence="3">
    <location>
        <begin position="195"/>
        <end position="217"/>
    </location>
</feature>
<organism evidence="5 6">
    <name type="scientific">Mytilus coruscus</name>
    <name type="common">Sea mussel</name>
    <dbReference type="NCBI Taxonomy" id="42192"/>
    <lineage>
        <taxon>Eukaryota</taxon>
        <taxon>Metazoa</taxon>
        <taxon>Spiralia</taxon>
        <taxon>Lophotrochozoa</taxon>
        <taxon>Mollusca</taxon>
        <taxon>Bivalvia</taxon>
        <taxon>Autobranchia</taxon>
        <taxon>Pteriomorphia</taxon>
        <taxon>Mytilida</taxon>
        <taxon>Mytiloidea</taxon>
        <taxon>Mytilidae</taxon>
        <taxon>Mytilinae</taxon>
        <taxon>Mytilus</taxon>
    </lineage>
</organism>
<dbReference type="InterPro" id="IPR052065">
    <property type="entry name" value="Compl_asym_regulator"/>
</dbReference>
<dbReference type="SUPFAM" id="SSF82895">
    <property type="entry name" value="TSP-1 type 1 repeat"/>
    <property type="match status" value="2"/>
</dbReference>
<keyword evidence="4" id="KW-0732">Signal</keyword>
<evidence type="ECO:0000313" key="6">
    <source>
        <dbReference type="Proteomes" id="UP000507470"/>
    </source>
</evidence>
<dbReference type="SMART" id="SM00209">
    <property type="entry name" value="TSP1"/>
    <property type="match status" value="2"/>
</dbReference>
<keyword evidence="3" id="KW-0472">Membrane</keyword>
<dbReference type="Pfam" id="PF00090">
    <property type="entry name" value="TSP_1"/>
    <property type="match status" value="2"/>
</dbReference>
<dbReference type="FunFam" id="2.20.100.10:FF:000001">
    <property type="entry name" value="semaphorin-5A isoform X1"/>
    <property type="match status" value="1"/>
</dbReference>
<dbReference type="InterPro" id="IPR036383">
    <property type="entry name" value="TSP1_rpt_sf"/>
</dbReference>
<dbReference type="Proteomes" id="UP000507470">
    <property type="component" value="Unassembled WGS sequence"/>
</dbReference>
<sequence length="643" mass="71911">MWNWTTIDGSWSIWGSLGACTVTCGSGQQVRTRVCNNPEPANGGAECTGENYDYTSCTRSECPGQEVRAHVCNNPTPANGGSNCQGEEHEYKSYTLSKCPVDGDWSSWGSFDSCSVTCGTGQQVRRRFCNSPAPANEGATCQGAEYSHQECTLSACPIDGSWSIWGSWGACPKTAFKKIKSNTFTEPEQSENIPVVVGTVTGVLVIVIPILILVLYAKRYFLDKSHIYGETHVNHTYQNDLQRAVLKVTAIENTHTDEANLVERYGVSDLTKRFRNKEYFVQSLQAEFKLLNNPASDPKPCNNEYEIVDTAVRKGRYKWSNVGSLYYGSVYLINNLRNKEYIYTLIELIVSENQLNLNNSTFKLLYQNNTTQKMRNVKMFKINDCKSPSLEAMCWILGKASEVTDASVLIINSKKADLSVCGVNTVCFYVIYSIKNGSTFSVLENAMVANKNDRGFFKNFYTKNVADNNKKELNCGQLCNTSRKGSPGPYFDHINADIDCQAIFKNEYVDRGHDLPHAPKAIPKNLLIEYTMNNRIPVKYWYFDNQYLGKTARQHVWTEKGIEDWIISAKQGRLGGNYGAGETNALRDALKHAPEIVDGRVMVIGSEIPWVEACVLEAGARSIYTGVWSYFISTSKSENYSSV</sequence>
<dbReference type="InterPro" id="IPR000884">
    <property type="entry name" value="TSP1_rpt"/>
</dbReference>
<evidence type="ECO:0000256" key="1">
    <source>
        <dbReference type="ARBA" id="ARBA00022737"/>
    </source>
</evidence>
<proteinExistence type="predicted"/>
<feature type="signal peptide" evidence="4">
    <location>
        <begin position="1"/>
        <end position="27"/>
    </location>
</feature>
<feature type="chain" id="PRO_5027016280" evidence="4">
    <location>
        <begin position="28"/>
        <end position="643"/>
    </location>
</feature>
<dbReference type="PANTHER" id="PTHR22906:SF21">
    <property type="entry name" value="SEMA DOMAIN-CONTAINING PROTEIN"/>
    <property type="match status" value="1"/>
</dbReference>
<keyword evidence="3" id="KW-0812">Transmembrane</keyword>
<evidence type="ECO:0000256" key="4">
    <source>
        <dbReference type="SAM" id="SignalP"/>
    </source>
</evidence>
<dbReference type="FunFam" id="2.20.100.10:FF:000007">
    <property type="entry name" value="Thrombospondin 1"/>
    <property type="match status" value="1"/>
</dbReference>
<reference evidence="5 6" key="1">
    <citation type="submission" date="2020-06" db="EMBL/GenBank/DDBJ databases">
        <authorList>
            <person name="Li R."/>
            <person name="Bekaert M."/>
        </authorList>
    </citation>
    <scope>NUCLEOTIDE SEQUENCE [LARGE SCALE GENOMIC DNA]</scope>
    <source>
        <strain evidence="6">wild</strain>
    </source>
</reference>
<dbReference type="EMBL" id="CACVKT020003230">
    <property type="protein sequence ID" value="CAC5382488.1"/>
    <property type="molecule type" value="Genomic_DNA"/>
</dbReference>
<keyword evidence="2" id="KW-1015">Disulfide bond</keyword>
<dbReference type="PANTHER" id="PTHR22906">
    <property type="entry name" value="PROPERDIN"/>
    <property type="match status" value="1"/>
</dbReference>
<dbReference type="PROSITE" id="PS50092">
    <property type="entry name" value="TSP1"/>
    <property type="match status" value="2"/>
</dbReference>
<dbReference type="OrthoDB" id="428346at2759"/>
<dbReference type="AlphaFoldDB" id="A0A6J8BEX0"/>
<evidence type="ECO:0000256" key="2">
    <source>
        <dbReference type="ARBA" id="ARBA00023157"/>
    </source>
</evidence>
<evidence type="ECO:0000313" key="5">
    <source>
        <dbReference type="EMBL" id="CAC5382488.1"/>
    </source>
</evidence>
<keyword evidence="6" id="KW-1185">Reference proteome</keyword>
<keyword evidence="1" id="KW-0677">Repeat</keyword>
<evidence type="ECO:0000256" key="3">
    <source>
        <dbReference type="SAM" id="Phobius"/>
    </source>
</evidence>
<keyword evidence="3" id="KW-1133">Transmembrane helix</keyword>
<dbReference type="Gene3D" id="2.20.100.10">
    <property type="entry name" value="Thrombospondin type-1 (TSP1) repeat"/>
    <property type="match status" value="2"/>
</dbReference>
<accession>A0A6J8BEX0</accession>
<protein>
    <submittedName>
        <fullName evidence="5">HMCN</fullName>
    </submittedName>
</protein>